<gene>
    <name evidence="1" type="ORF">V1517DRAFT_328878</name>
</gene>
<dbReference type="Proteomes" id="UP001489719">
    <property type="component" value="Unassembled WGS sequence"/>
</dbReference>
<proteinExistence type="predicted"/>
<name>A0ACC3THE1_9ASCO</name>
<evidence type="ECO:0000313" key="2">
    <source>
        <dbReference type="Proteomes" id="UP001489719"/>
    </source>
</evidence>
<dbReference type="EMBL" id="MU970122">
    <property type="protein sequence ID" value="KAK9320615.1"/>
    <property type="molecule type" value="Genomic_DNA"/>
</dbReference>
<keyword evidence="2" id="KW-1185">Reference proteome</keyword>
<organism evidence="1 2">
    <name type="scientific">Lipomyces orientalis</name>
    <dbReference type="NCBI Taxonomy" id="1233043"/>
    <lineage>
        <taxon>Eukaryota</taxon>
        <taxon>Fungi</taxon>
        <taxon>Dikarya</taxon>
        <taxon>Ascomycota</taxon>
        <taxon>Saccharomycotina</taxon>
        <taxon>Lipomycetes</taxon>
        <taxon>Lipomycetales</taxon>
        <taxon>Lipomycetaceae</taxon>
        <taxon>Lipomyces</taxon>
    </lineage>
</organism>
<protein>
    <submittedName>
        <fullName evidence="1">Uncharacterized protein</fullName>
    </submittedName>
</protein>
<evidence type="ECO:0000313" key="1">
    <source>
        <dbReference type="EMBL" id="KAK9320615.1"/>
    </source>
</evidence>
<comment type="caution">
    <text evidence="1">The sequence shown here is derived from an EMBL/GenBank/DDBJ whole genome shotgun (WGS) entry which is preliminary data.</text>
</comment>
<sequence>MDIVLEITDAFFFDHIYAKLFPVPQALTSVIQGSDPSFELLSSLSKNLSLSYIPSEPYEYTIVPAPAVAYMSTIPRTNIIRQSIALFLITWIFGMVLYFLFASLSYVFIYDKRNMAHPKFLKNQMRMEIQQALTSLPVMSVYTVPWFVAEIRGYSRMYWDPSQYGKAYMFWQYPLFIAFTDFGIYLIHRGLHHPVVYKHLHKPHHKWIVPTPYASHAFHPMDGYLQSLPYHIFPFVLPLHKLSYLLLFTFINIWTILIHDGEYMTNNPAINGAACHTLHHLYFNYNYGQFTTLWDRIGGSYRTPEQSMFDQKVKMSDTTWKSQVNEMEKIVKEVELEDDRQYVHDDGAEAKKEK</sequence>
<accession>A0ACC3THE1</accession>
<reference evidence="2" key="1">
    <citation type="journal article" date="2024" name="Front. Bioeng. Biotechnol.">
        <title>Genome-scale model development and genomic sequencing of the oleaginous clade Lipomyces.</title>
        <authorList>
            <person name="Czajka J.J."/>
            <person name="Han Y."/>
            <person name="Kim J."/>
            <person name="Mondo S.J."/>
            <person name="Hofstad B.A."/>
            <person name="Robles A."/>
            <person name="Haridas S."/>
            <person name="Riley R."/>
            <person name="LaButti K."/>
            <person name="Pangilinan J."/>
            <person name="Andreopoulos W."/>
            <person name="Lipzen A."/>
            <person name="Yan J."/>
            <person name="Wang M."/>
            <person name="Ng V."/>
            <person name="Grigoriev I.V."/>
            <person name="Spatafora J.W."/>
            <person name="Magnuson J.K."/>
            <person name="Baker S.E."/>
            <person name="Pomraning K.R."/>
        </authorList>
    </citation>
    <scope>NUCLEOTIDE SEQUENCE [LARGE SCALE GENOMIC DNA]</scope>
    <source>
        <strain evidence="2">CBS 10300</strain>
    </source>
</reference>